<dbReference type="STRING" id="796606.BMMGA3_01095"/>
<dbReference type="EMBL" id="CP007739">
    <property type="protein sequence ID" value="AIE58709.1"/>
    <property type="molecule type" value="Genomic_DNA"/>
</dbReference>
<dbReference type="Proteomes" id="UP000027602">
    <property type="component" value="Chromosome"/>
</dbReference>
<dbReference type="HOGENOM" id="CLU_018272_3_4_9"/>
<protein>
    <submittedName>
        <fullName evidence="4">Transcriptional regulator TenI</fullName>
    </submittedName>
</protein>
<evidence type="ECO:0000256" key="2">
    <source>
        <dbReference type="ARBA" id="ARBA00022977"/>
    </source>
</evidence>
<dbReference type="eggNOG" id="COG0352">
    <property type="taxonomic scope" value="Bacteria"/>
</dbReference>
<dbReference type="KEGG" id="bmet:BMMGA3_01095"/>
<reference evidence="4 5" key="1">
    <citation type="journal article" date="2015" name="BMC Genomics">
        <title>Transcriptome analysis of thermophilic methylotrophic Bacillus methanolicus MGA3 using RNA-sequencing provides detailed insights into its previously uncharted transcriptional landscape.</title>
        <authorList>
            <person name="Irla M."/>
            <person name="Neshat A."/>
            <person name="Brautaset T."/>
            <person name="Ruckert C."/>
            <person name="Kalinowski J."/>
            <person name="Wendisch V.F."/>
        </authorList>
    </citation>
    <scope>NUCLEOTIDE SEQUENCE [LARGE SCALE GENOMIC DNA]</scope>
    <source>
        <strain evidence="5">MGA3 / ATCC 53907</strain>
    </source>
</reference>
<sequence>MFCQFYVQGQVWTMEKEIHVISNGIQKTDQFVKIASEIHPYVTAIHIREKKATAKEVYTIIKAMIAEGIPSGKVVVNDRADVASVVHAQGVQLTYLSLDVQLVKTSFPELRIGKSVHSVQEAIEAEEQGADYLLYGHIFSTSSKPGLTPRGLGSLKQVVKEVKIPVIAIGGIVPKNAKEVLSTGAAGIAVMSLIWEAHSPLEAIKELYSIVNEKRVSNDNQL</sequence>
<dbReference type="InterPro" id="IPR013785">
    <property type="entry name" value="Aldolase_TIM"/>
</dbReference>
<dbReference type="InterPro" id="IPR022998">
    <property type="entry name" value="ThiamineP_synth_TenI"/>
</dbReference>
<dbReference type="NCBIfam" id="NF005819">
    <property type="entry name" value="PRK07695.1"/>
    <property type="match status" value="1"/>
</dbReference>
<keyword evidence="5" id="KW-1185">Reference proteome</keyword>
<proteinExistence type="predicted"/>
<dbReference type="CDD" id="cd00564">
    <property type="entry name" value="TMP_TenI"/>
    <property type="match status" value="1"/>
</dbReference>
<evidence type="ECO:0000256" key="1">
    <source>
        <dbReference type="ARBA" id="ARBA00004948"/>
    </source>
</evidence>
<keyword evidence="2" id="KW-0784">Thiamine biosynthesis</keyword>
<dbReference type="GO" id="GO:0009228">
    <property type="term" value="P:thiamine biosynthetic process"/>
    <property type="evidence" value="ECO:0007669"/>
    <property type="project" value="UniProtKB-KW"/>
</dbReference>
<comment type="pathway">
    <text evidence="1">Cofactor biosynthesis; thiamine diphosphate biosynthesis.</text>
</comment>
<organism evidence="4 5">
    <name type="scientific">Bacillus methanolicus (strain MGA3 / ATCC 53907)</name>
    <dbReference type="NCBI Taxonomy" id="796606"/>
    <lineage>
        <taxon>Bacteria</taxon>
        <taxon>Bacillati</taxon>
        <taxon>Bacillota</taxon>
        <taxon>Bacilli</taxon>
        <taxon>Bacillales</taxon>
        <taxon>Bacillaceae</taxon>
        <taxon>Bacillus</taxon>
    </lineage>
</organism>
<dbReference type="GO" id="GO:0005737">
    <property type="term" value="C:cytoplasm"/>
    <property type="evidence" value="ECO:0007669"/>
    <property type="project" value="TreeGrafter"/>
</dbReference>
<dbReference type="PANTHER" id="PTHR20857:SF22">
    <property type="entry name" value="THIAZOLE TAUTOMERASE"/>
    <property type="match status" value="1"/>
</dbReference>
<dbReference type="GO" id="GO:0004789">
    <property type="term" value="F:thiamine-phosphate diphosphorylase activity"/>
    <property type="evidence" value="ECO:0007669"/>
    <property type="project" value="TreeGrafter"/>
</dbReference>
<dbReference type="PANTHER" id="PTHR20857">
    <property type="entry name" value="THIAMINE-PHOSPHATE PYROPHOSPHORYLASE"/>
    <property type="match status" value="1"/>
</dbReference>
<dbReference type="InterPro" id="IPR036206">
    <property type="entry name" value="ThiamineP_synth_sf"/>
</dbReference>
<gene>
    <name evidence="4" type="ORF">BMMGA3_01095</name>
</gene>
<dbReference type="Pfam" id="PF02581">
    <property type="entry name" value="TMP-TENI"/>
    <property type="match status" value="1"/>
</dbReference>
<feature type="domain" description="Thiamine phosphate synthase/TenI" evidence="3">
    <location>
        <begin position="21"/>
        <end position="194"/>
    </location>
</feature>
<name>A0A068LLY4_BACMM</name>
<accession>A0A068LLY4</accession>
<dbReference type="SUPFAM" id="SSF51391">
    <property type="entry name" value="Thiamin phosphate synthase"/>
    <property type="match status" value="1"/>
</dbReference>
<dbReference type="Gene3D" id="3.20.20.70">
    <property type="entry name" value="Aldolase class I"/>
    <property type="match status" value="1"/>
</dbReference>
<dbReference type="AlphaFoldDB" id="A0A068LLY4"/>
<evidence type="ECO:0000313" key="5">
    <source>
        <dbReference type="Proteomes" id="UP000027602"/>
    </source>
</evidence>
<evidence type="ECO:0000259" key="3">
    <source>
        <dbReference type="Pfam" id="PF02581"/>
    </source>
</evidence>
<evidence type="ECO:0000313" key="4">
    <source>
        <dbReference type="EMBL" id="AIE58709.1"/>
    </source>
</evidence>